<organism evidence="1 2">
    <name type="scientific">Ceratodon purpureus</name>
    <name type="common">Fire moss</name>
    <name type="synonym">Dicranum purpureum</name>
    <dbReference type="NCBI Taxonomy" id="3225"/>
    <lineage>
        <taxon>Eukaryota</taxon>
        <taxon>Viridiplantae</taxon>
        <taxon>Streptophyta</taxon>
        <taxon>Embryophyta</taxon>
        <taxon>Bryophyta</taxon>
        <taxon>Bryophytina</taxon>
        <taxon>Bryopsida</taxon>
        <taxon>Dicranidae</taxon>
        <taxon>Pseudoditrichales</taxon>
        <taxon>Ditrichaceae</taxon>
        <taxon>Ceratodon</taxon>
    </lineage>
</organism>
<keyword evidence="2" id="KW-1185">Reference proteome</keyword>
<comment type="caution">
    <text evidence="1">The sequence shown here is derived from an EMBL/GenBank/DDBJ whole genome shotgun (WGS) entry which is preliminary data.</text>
</comment>
<proteinExistence type="predicted"/>
<name>A0A8T0J901_CERPU</name>
<accession>A0A8T0J901</accession>
<dbReference type="EMBL" id="CM026421">
    <property type="protein sequence ID" value="KAG0592394.1"/>
    <property type="molecule type" value="Genomic_DNA"/>
</dbReference>
<reference evidence="1" key="1">
    <citation type="submission" date="2020-06" db="EMBL/GenBank/DDBJ databases">
        <title>WGS assembly of Ceratodon purpureus strain R40.</title>
        <authorList>
            <person name="Carey S.B."/>
            <person name="Jenkins J."/>
            <person name="Shu S."/>
            <person name="Lovell J.T."/>
            <person name="Sreedasyam A."/>
            <person name="Maumus F."/>
            <person name="Tiley G.P."/>
            <person name="Fernandez-Pozo N."/>
            <person name="Barry K."/>
            <person name="Chen C."/>
            <person name="Wang M."/>
            <person name="Lipzen A."/>
            <person name="Daum C."/>
            <person name="Saski C.A."/>
            <person name="Payton A.C."/>
            <person name="Mcbreen J.C."/>
            <person name="Conrad R.E."/>
            <person name="Kollar L.M."/>
            <person name="Olsson S."/>
            <person name="Huttunen S."/>
            <person name="Landis J.B."/>
            <person name="Wickett N.J."/>
            <person name="Johnson M.G."/>
            <person name="Rensing S.A."/>
            <person name="Grimwood J."/>
            <person name="Schmutz J."/>
            <person name="Mcdaniel S.F."/>
        </authorList>
    </citation>
    <scope>NUCLEOTIDE SEQUENCE</scope>
    <source>
        <strain evidence="1">R40</strain>
    </source>
</reference>
<dbReference type="Proteomes" id="UP000822688">
    <property type="component" value="Chromosome 1"/>
</dbReference>
<protein>
    <submittedName>
        <fullName evidence="1">Uncharacterized protein</fullName>
    </submittedName>
</protein>
<sequence length="63" mass="7436">MEPERILSYYASFIPRTSELEFYKWISLFMAFWSLCAACHENSPGTRLLLRRVPVSRSKKHPS</sequence>
<dbReference type="AlphaFoldDB" id="A0A8T0J901"/>
<gene>
    <name evidence="1" type="ORF">KC19_1G248600</name>
</gene>
<evidence type="ECO:0000313" key="1">
    <source>
        <dbReference type="EMBL" id="KAG0592394.1"/>
    </source>
</evidence>
<evidence type="ECO:0000313" key="2">
    <source>
        <dbReference type="Proteomes" id="UP000822688"/>
    </source>
</evidence>